<dbReference type="InterPro" id="IPR027417">
    <property type="entry name" value="P-loop_NTPase"/>
</dbReference>
<dbReference type="OrthoDB" id="8954335at2759"/>
<dbReference type="Gene3D" id="3.40.50.300">
    <property type="entry name" value="P-loop containing nucleotide triphosphate hydrolases"/>
    <property type="match status" value="1"/>
</dbReference>
<keyword evidence="5" id="KW-1133">Transmembrane helix</keyword>
<evidence type="ECO:0000313" key="7">
    <source>
        <dbReference type="Proteomes" id="UP001652622"/>
    </source>
</evidence>
<keyword evidence="7" id="KW-1185">Reference proteome</keyword>
<dbReference type="InterPro" id="IPR045058">
    <property type="entry name" value="GIMA/IAN/Toc"/>
</dbReference>
<keyword evidence="2" id="KW-0547">Nucleotide-binding</keyword>
<dbReference type="CDD" id="cd01852">
    <property type="entry name" value="AIG1"/>
    <property type="match status" value="1"/>
</dbReference>
<dbReference type="Pfam" id="PF04548">
    <property type="entry name" value="AIG1"/>
    <property type="match status" value="1"/>
</dbReference>
<feature type="domain" description="AIG1-type G" evidence="6">
    <location>
        <begin position="44"/>
        <end position="247"/>
    </location>
</feature>
<name>A0A6P9CTH4_PANGU</name>
<keyword evidence="5" id="KW-0472">Membrane</keyword>
<evidence type="ECO:0000256" key="1">
    <source>
        <dbReference type="ARBA" id="ARBA00008535"/>
    </source>
</evidence>
<reference evidence="8 9" key="1">
    <citation type="submission" date="2025-04" db="UniProtKB">
        <authorList>
            <consortium name="RefSeq"/>
        </authorList>
    </citation>
    <scope>IDENTIFICATION</scope>
    <source>
        <tissue evidence="8 9">Blood</tissue>
    </source>
</reference>
<evidence type="ECO:0000256" key="4">
    <source>
        <dbReference type="SAM" id="MobiDB-lite"/>
    </source>
</evidence>
<dbReference type="PROSITE" id="PS51720">
    <property type="entry name" value="G_AIG1"/>
    <property type="match status" value="1"/>
</dbReference>
<accession>A0A6P9CTH4</accession>
<organism evidence="7 9">
    <name type="scientific">Pantherophis guttatus</name>
    <name type="common">Corn snake</name>
    <name type="synonym">Elaphe guttata</name>
    <dbReference type="NCBI Taxonomy" id="94885"/>
    <lineage>
        <taxon>Eukaryota</taxon>
        <taxon>Metazoa</taxon>
        <taxon>Chordata</taxon>
        <taxon>Craniata</taxon>
        <taxon>Vertebrata</taxon>
        <taxon>Euteleostomi</taxon>
        <taxon>Lepidosauria</taxon>
        <taxon>Squamata</taxon>
        <taxon>Bifurcata</taxon>
        <taxon>Unidentata</taxon>
        <taxon>Episquamata</taxon>
        <taxon>Toxicofera</taxon>
        <taxon>Serpentes</taxon>
        <taxon>Colubroidea</taxon>
        <taxon>Colubridae</taxon>
        <taxon>Colubrinae</taxon>
        <taxon>Pantherophis</taxon>
    </lineage>
</organism>
<feature type="transmembrane region" description="Helical" evidence="5">
    <location>
        <begin position="280"/>
        <end position="299"/>
    </location>
</feature>
<sequence>MTYQSTWESAQGAMDEALGKRGGHAWHSGGPRPSWGQHGSRLEGEELRLILVGKSGGGKSATGNTILGRRVFESILGAKVTTLRCQRGQGSWQGMKISVTDTPAIFDLEKYDEIARREIMSCIELSQPGPHALILVTQVGRFTAEDVAAAKCVQDVFGVESTNHTIVLFTCREDLGGTSLDEYVQKSDNWNLRDLIRQCGNRFCGFNNKAVGTERERQVSELMETVQRTVSKNGGRYYTNQLYEVPNLRDENIRFFLAKNRRGDKWISKGPWSSIKSRKWIWWTCMGMTVFVIILYKVFGGSKG</sequence>
<evidence type="ECO:0000256" key="5">
    <source>
        <dbReference type="SAM" id="Phobius"/>
    </source>
</evidence>
<dbReference type="InterPro" id="IPR006703">
    <property type="entry name" value="G_AIG1"/>
</dbReference>
<dbReference type="FunFam" id="3.40.50.300:FF:000366">
    <property type="entry name" value="GTPase, IMAP family member 2"/>
    <property type="match status" value="1"/>
</dbReference>
<evidence type="ECO:0000313" key="8">
    <source>
        <dbReference type="RefSeq" id="XP_034286461.1"/>
    </source>
</evidence>
<dbReference type="SUPFAM" id="SSF52540">
    <property type="entry name" value="P-loop containing nucleoside triphosphate hydrolases"/>
    <property type="match status" value="1"/>
</dbReference>
<evidence type="ECO:0000256" key="3">
    <source>
        <dbReference type="ARBA" id="ARBA00023134"/>
    </source>
</evidence>
<dbReference type="GeneID" id="117673278"/>
<dbReference type="AlphaFoldDB" id="A0A6P9CTH4"/>
<comment type="similarity">
    <text evidence="1">Belongs to the TRAFAC class TrmE-Era-EngA-EngB-Septin-like GTPase superfamily. AIG1/Toc34/Toc159-like paraseptin GTPase family. IAN subfamily.</text>
</comment>
<keyword evidence="5" id="KW-0812">Transmembrane</keyword>
<dbReference type="RefSeq" id="XP_034286461.1">
    <property type="nucleotide sequence ID" value="XM_034430570.1"/>
</dbReference>
<dbReference type="PANTHER" id="PTHR10903:SF73">
    <property type="entry name" value="GTPASE IMAP FAMILY MEMBER 8"/>
    <property type="match status" value="1"/>
</dbReference>
<feature type="region of interest" description="Disordered" evidence="4">
    <location>
        <begin position="20"/>
        <end position="39"/>
    </location>
</feature>
<dbReference type="PANTHER" id="PTHR10903">
    <property type="entry name" value="GTPASE, IMAP FAMILY MEMBER-RELATED"/>
    <property type="match status" value="1"/>
</dbReference>
<evidence type="ECO:0000313" key="9">
    <source>
        <dbReference type="RefSeq" id="XP_034286462.1"/>
    </source>
</evidence>
<keyword evidence="3" id="KW-0342">GTP-binding</keyword>
<dbReference type="GO" id="GO:0005525">
    <property type="term" value="F:GTP binding"/>
    <property type="evidence" value="ECO:0007669"/>
    <property type="project" value="UniProtKB-KW"/>
</dbReference>
<dbReference type="KEGG" id="pgut:117673278"/>
<protein>
    <submittedName>
        <fullName evidence="8 9">GTPase IMAP family member 1-like isoform X1</fullName>
    </submittedName>
</protein>
<evidence type="ECO:0000259" key="6">
    <source>
        <dbReference type="PROSITE" id="PS51720"/>
    </source>
</evidence>
<evidence type="ECO:0000256" key="2">
    <source>
        <dbReference type="ARBA" id="ARBA00022741"/>
    </source>
</evidence>
<dbReference type="OMA" id="CACMRTH"/>
<dbReference type="RefSeq" id="XP_034286462.1">
    <property type="nucleotide sequence ID" value="XM_034430571.1"/>
</dbReference>
<dbReference type="Proteomes" id="UP001652622">
    <property type="component" value="Unplaced"/>
</dbReference>
<proteinExistence type="inferred from homology"/>
<gene>
    <name evidence="8 9" type="primary">LOC117673278</name>
</gene>